<dbReference type="GO" id="GO:0008270">
    <property type="term" value="F:zinc ion binding"/>
    <property type="evidence" value="ECO:0007669"/>
    <property type="project" value="UniProtKB-KW"/>
</dbReference>
<evidence type="ECO:0000259" key="3">
    <source>
        <dbReference type="PROSITE" id="PS50089"/>
    </source>
</evidence>
<dbReference type="EMBL" id="KV428236">
    <property type="protein sequence ID" value="KZT33500.1"/>
    <property type="molecule type" value="Genomic_DNA"/>
</dbReference>
<feature type="domain" description="RING-type" evidence="3">
    <location>
        <begin position="10"/>
        <end position="54"/>
    </location>
</feature>
<evidence type="ECO:0000256" key="2">
    <source>
        <dbReference type="SAM" id="MobiDB-lite"/>
    </source>
</evidence>
<dbReference type="AlphaFoldDB" id="A0A165YQK3"/>
<dbReference type="STRING" id="1314776.A0A165YQK3"/>
<feature type="region of interest" description="Disordered" evidence="2">
    <location>
        <begin position="186"/>
        <end position="264"/>
    </location>
</feature>
<dbReference type="InterPro" id="IPR001841">
    <property type="entry name" value="Znf_RING"/>
</dbReference>
<proteinExistence type="predicted"/>
<dbReference type="Proteomes" id="UP000076798">
    <property type="component" value="Unassembled WGS sequence"/>
</dbReference>
<protein>
    <recommendedName>
        <fullName evidence="3">RING-type domain-containing protein</fullName>
    </recommendedName>
</protein>
<feature type="compositionally biased region" description="Basic residues" evidence="2">
    <location>
        <begin position="226"/>
        <end position="237"/>
    </location>
</feature>
<dbReference type="SUPFAM" id="SSF57850">
    <property type="entry name" value="RING/U-box"/>
    <property type="match status" value="1"/>
</dbReference>
<evidence type="ECO:0000256" key="1">
    <source>
        <dbReference type="PROSITE-ProRule" id="PRU00175"/>
    </source>
</evidence>
<keyword evidence="1" id="KW-0863">Zinc-finger</keyword>
<accession>A0A165YQK3</accession>
<gene>
    <name evidence="4" type="ORF">SISSUDRAFT_405735</name>
</gene>
<dbReference type="PROSITE" id="PS50089">
    <property type="entry name" value="ZF_RING_2"/>
    <property type="match status" value="1"/>
</dbReference>
<keyword evidence="1" id="KW-0479">Metal-binding</keyword>
<keyword evidence="5" id="KW-1185">Reference proteome</keyword>
<dbReference type="InterPro" id="IPR013083">
    <property type="entry name" value="Znf_RING/FYVE/PHD"/>
</dbReference>
<sequence length="304" mass="33355">MLVLDSSATCDLCLRLYNGFDVAPHFLPCGHVSCGSCLARILVEPRGASCSWCRTGFSTGDIRKLHCHVTATGAGLLGDEREAARARARAYELQLADTLKYSGSVTKTRKLVNNIVEWLEEQPRDDHLVLRTTVTLAAKYITDHQGKTKEAAVELSLRTRVVELEAKLETQARDIKQRIIAAAFAEENGTIPSPSNSDDPSSSRTGIPAASPPSRPATDPLETSTARHRAQDRHARRALPSPPVSPSRATRAPEHDTQLPPLGQGLAIPYQDCSWMDESRLLQLIDILRDANARNTVLQLQRPQ</sequence>
<evidence type="ECO:0000313" key="4">
    <source>
        <dbReference type="EMBL" id="KZT33500.1"/>
    </source>
</evidence>
<evidence type="ECO:0000313" key="5">
    <source>
        <dbReference type="Proteomes" id="UP000076798"/>
    </source>
</evidence>
<dbReference type="OrthoDB" id="6105938at2759"/>
<name>A0A165YQK3_9AGAM</name>
<dbReference type="CDD" id="cd16449">
    <property type="entry name" value="RING-HC"/>
    <property type="match status" value="1"/>
</dbReference>
<reference evidence="4 5" key="1">
    <citation type="journal article" date="2016" name="Mol. Biol. Evol.">
        <title>Comparative Genomics of Early-Diverging Mushroom-Forming Fungi Provides Insights into the Origins of Lignocellulose Decay Capabilities.</title>
        <authorList>
            <person name="Nagy L.G."/>
            <person name="Riley R."/>
            <person name="Tritt A."/>
            <person name="Adam C."/>
            <person name="Daum C."/>
            <person name="Floudas D."/>
            <person name="Sun H."/>
            <person name="Yadav J.S."/>
            <person name="Pangilinan J."/>
            <person name="Larsson K.H."/>
            <person name="Matsuura K."/>
            <person name="Barry K."/>
            <person name="Labutti K."/>
            <person name="Kuo R."/>
            <person name="Ohm R.A."/>
            <person name="Bhattacharya S.S."/>
            <person name="Shirouzu T."/>
            <person name="Yoshinaga Y."/>
            <person name="Martin F.M."/>
            <person name="Grigoriev I.V."/>
            <person name="Hibbett D.S."/>
        </authorList>
    </citation>
    <scope>NUCLEOTIDE SEQUENCE [LARGE SCALE GENOMIC DNA]</scope>
    <source>
        <strain evidence="4 5">HHB10207 ss-3</strain>
    </source>
</reference>
<keyword evidence="1" id="KW-0862">Zinc</keyword>
<organism evidence="4 5">
    <name type="scientific">Sistotremastrum suecicum HHB10207 ss-3</name>
    <dbReference type="NCBI Taxonomy" id="1314776"/>
    <lineage>
        <taxon>Eukaryota</taxon>
        <taxon>Fungi</taxon>
        <taxon>Dikarya</taxon>
        <taxon>Basidiomycota</taxon>
        <taxon>Agaricomycotina</taxon>
        <taxon>Agaricomycetes</taxon>
        <taxon>Sistotremastrales</taxon>
        <taxon>Sistotremastraceae</taxon>
        <taxon>Sistotremastrum</taxon>
    </lineage>
</organism>
<feature type="compositionally biased region" description="Low complexity" evidence="2">
    <location>
        <begin position="192"/>
        <end position="203"/>
    </location>
</feature>
<dbReference type="Gene3D" id="3.30.40.10">
    <property type="entry name" value="Zinc/RING finger domain, C3HC4 (zinc finger)"/>
    <property type="match status" value="1"/>
</dbReference>